<evidence type="ECO:0000256" key="1">
    <source>
        <dbReference type="ARBA" id="ARBA00006226"/>
    </source>
</evidence>
<dbReference type="InterPro" id="IPR035093">
    <property type="entry name" value="RelE/ParE_toxin_dom_sf"/>
</dbReference>
<dbReference type="RefSeq" id="WP_124758547.1">
    <property type="nucleotide sequence ID" value="NZ_CBCRWA010000001.1"/>
</dbReference>
<evidence type="ECO:0000313" key="4">
    <source>
        <dbReference type="EMBL" id="AZI68251.1"/>
    </source>
</evidence>
<keyword evidence="5" id="KW-1185">Reference proteome</keyword>
<comment type="similarity">
    <text evidence="1 3">Belongs to the RelE toxin family.</text>
</comment>
<dbReference type="Gene3D" id="3.30.2310.20">
    <property type="entry name" value="RelE-like"/>
    <property type="match status" value="1"/>
</dbReference>
<dbReference type="PIRSF" id="PIRSF029218">
    <property type="entry name" value="ParE"/>
    <property type="match status" value="1"/>
</dbReference>
<keyword evidence="2" id="KW-1277">Toxin-antitoxin system</keyword>
<dbReference type="PANTHER" id="PTHR33755:SF9">
    <property type="entry name" value="TOXIN PARE1"/>
    <property type="match status" value="1"/>
</dbReference>
<accession>A0ABN5T3N1</accession>
<proteinExistence type="inferred from homology"/>
<dbReference type="PANTHER" id="PTHR33755">
    <property type="entry name" value="TOXIN PARE1-RELATED"/>
    <property type="match status" value="1"/>
</dbReference>
<dbReference type="Pfam" id="PF05016">
    <property type="entry name" value="ParE_toxin"/>
    <property type="match status" value="1"/>
</dbReference>
<dbReference type="InterPro" id="IPR007712">
    <property type="entry name" value="RelE/ParE_toxin"/>
</dbReference>
<gene>
    <name evidence="4" type="ORF">EIB71_00220</name>
</gene>
<organism evidence="4 5">
    <name type="scientific">Kaistella daneshvariae</name>
    <dbReference type="NCBI Taxonomy" id="2487074"/>
    <lineage>
        <taxon>Bacteria</taxon>
        <taxon>Pseudomonadati</taxon>
        <taxon>Bacteroidota</taxon>
        <taxon>Flavobacteriia</taxon>
        <taxon>Flavobacteriales</taxon>
        <taxon>Weeksellaceae</taxon>
        <taxon>Chryseobacterium group</taxon>
        <taxon>Kaistella</taxon>
    </lineage>
</organism>
<dbReference type="EMBL" id="CP034158">
    <property type="protein sequence ID" value="AZI68251.1"/>
    <property type="molecule type" value="Genomic_DNA"/>
</dbReference>
<reference evidence="4 5" key="1">
    <citation type="submission" date="2018-11" db="EMBL/GenBank/DDBJ databases">
        <title>Proposal to divide the Flavobacteriaceae and reorganize its genera based on Amino Acid Identity values calculated from whole genome sequences.</title>
        <authorList>
            <person name="Nicholson A.C."/>
            <person name="Gulvik C.A."/>
            <person name="Whitney A.M."/>
            <person name="Humrighouse B.W."/>
            <person name="Bell M."/>
            <person name="Holmes B."/>
            <person name="Steigerwalt A.G."/>
            <person name="Villarma A."/>
            <person name="Sheth M."/>
            <person name="Batra D."/>
            <person name="Pryor J."/>
            <person name="Bernardet J.-F."/>
            <person name="Hugo C."/>
            <person name="Kampfer P."/>
            <person name="Newman J.D."/>
            <person name="McQuiston J.R."/>
        </authorList>
    </citation>
    <scope>NUCLEOTIDE SEQUENCE [LARGE SCALE GENOMIC DNA]</scope>
    <source>
        <strain evidence="4 5">H3001</strain>
    </source>
</reference>
<evidence type="ECO:0000313" key="5">
    <source>
        <dbReference type="Proteomes" id="UP000274483"/>
    </source>
</evidence>
<protein>
    <recommendedName>
        <fullName evidence="3">Toxin</fullName>
    </recommendedName>
</protein>
<dbReference type="Proteomes" id="UP000274483">
    <property type="component" value="Chromosome"/>
</dbReference>
<sequence>MARFKLTNKAVDDLENIWNYTNEQWSEKQADKYYTELIDACEFITDNPNVARKYEEVGEEIFGFLFNKHLLFFQKINAEEILIVRILHASMDIKNRISK</sequence>
<dbReference type="InterPro" id="IPR028344">
    <property type="entry name" value="ParE1/4"/>
</dbReference>
<name>A0ABN5T3N1_9FLAO</name>
<evidence type="ECO:0000256" key="3">
    <source>
        <dbReference type="PIRNR" id="PIRNR029218"/>
    </source>
</evidence>
<evidence type="ECO:0000256" key="2">
    <source>
        <dbReference type="ARBA" id="ARBA00022649"/>
    </source>
</evidence>
<dbReference type="InterPro" id="IPR051803">
    <property type="entry name" value="TA_system_RelE-like_toxin"/>
</dbReference>